<dbReference type="Pfam" id="PF05193">
    <property type="entry name" value="Peptidase_M16_C"/>
    <property type="match status" value="1"/>
</dbReference>
<dbReference type="Proteomes" id="UP001302719">
    <property type="component" value="Chromosome"/>
</dbReference>
<dbReference type="KEGG" id="nall:PP769_15940"/>
<dbReference type="InterPro" id="IPR011249">
    <property type="entry name" value="Metalloenz_LuxS/M16"/>
</dbReference>
<gene>
    <name evidence="3" type="ORF">PP769_15940</name>
</gene>
<dbReference type="InterPro" id="IPR011765">
    <property type="entry name" value="Pept_M16_N"/>
</dbReference>
<dbReference type="InterPro" id="IPR050361">
    <property type="entry name" value="MPP/UQCRC_Complex"/>
</dbReference>
<evidence type="ECO:0000259" key="1">
    <source>
        <dbReference type="Pfam" id="PF00675"/>
    </source>
</evidence>
<evidence type="ECO:0000313" key="4">
    <source>
        <dbReference type="Proteomes" id="UP001302719"/>
    </source>
</evidence>
<dbReference type="RefSeq" id="WP_312641931.1">
    <property type="nucleotide sequence ID" value="NZ_CP116967.1"/>
</dbReference>
<dbReference type="Gene3D" id="3.30.830.10">
    <property type="entry name" value="Metalloenzyme, LuxS/M16 peptidase-like"/>
    <property type="match status" value="2"/>
</dbReference>
<dbReference type="PANTHER" id="PTHR11851:SF225">
    <property type="entry name" value="NON-PEPTIDASE HOMOLOG YMXG"/>
    <property type="match status" value="1"/>
</dbReference>
<dbReference type="GO" id="GO:0046872">
    <property type="term" value="F:metal ion binding"/>
    <property type="evidence" value="ECO:0007669"/>
    <property type="project" value="InterPro"/>
</dbReference>
<evidence type="ECO:0000313" key="3">
    <source>
        <dbReference type="EMBL" id="WNM57443.1"/>
    </source>
</evidence>
<reference evidence="3 4" key="1">
    <citation type="submission" date="2023-01" db="EMBL/GenBank/DDBJ databases">
        <title>Cultivation and genomic characterization of new, ubiquitous marine nitrite-oxidizing bacteria from the Nitrospirales.</title>
        <authorList>
            <person name="Mueller A.J."/>
            <person name="Daebeler A."/>
            <person name="Herbold C.W."/>
            <person name="Kirkegaard R.H."/>
            <person name="Daims H."/>
        </authorList>
    </citation>
    <scope>NUCLEOTIDE SEQUENCE [LARGE SCALE GENOMIC DNA]</scope>
    <source>
        <strain evidence="3 4">VA</strain>
    </source>
</reference>
<accession>A0AA96G948</accession>
<dbReference type="Pfam" id="PF00675">
    <property type="entry name" value="Peptidase_M16"/>
    <property type="match status" value="1"/>
</dbReference>
<name>A0AA96G948_9BACT</name>
<dbReference type="EMBL" id="CP116967">
    <property type="protein sequence ID" value="WNM57443.1"/>
    <property type="molecule type" value="Genomic_DNA"/>
</dbReference>
<dbReference type="PANTHER" id="PTHR11851">
    <property type="entry name" value="METALLOPROTEASE"/>
    <property type="match status" value="1"/>
</dbReference>
<evidence type="ECO:0000259" key="2">
    <source>
        <dbReference type="Pfam" id="PF05193"/>
    </source>
</evidence>
<organism evidence="3 4">
    <name type="scientific">Candidatus Nitrospira allomarina</name>
    <dbReference type="NCBI Taxonomy" id="3020900"/>
    <lineage>
        <taxon>Bacteria</taxon>
        <taxon>Pseudomonadati</taxon>
        <taxon>Nitrospirota</taxon>
        <taxon>Nitrospiria</taxon>
        <taxon>Nitrospirales</taxon>
        <taxon>Nitrospiraceae</taxon>
        <taxon>Nitrospira</taxon>
    </lineage>
</organism>
<dbReference type="SUPFAM" id="SSF63411">
    <property type="entry name" value="LuxS/MPP-like metallohydrolase"/>
    <property type="match status" value="2"/>
</dbReference>
<dbReference type="AlphaFoldDB" id="A0AA96G948"/>
<sequence length="495" mass="54536">MNHCKAHQHSWGGVGRWSSLSAGLGVLLMFCVPVWVQAQVTKVEELQFPPLPELVIPEPERVVLDNGLVVLLMEDHELPLVGVSAMIKTGSRLDAQDTIGLASLTGTVLRTGGTKSLSGDALDEFLEGKAAAIETHIGDSSGTASMGSLTEDFPEVLKVFGDVLRFPVFDPEKLKIAKNQMMAGISRQNDDPDEITSREYKKLIYGKDSPYTWEPTYATVGSITREDVIRCHATYFHPNRIILGVSGDFEREKTLALIQSIFGDWPKGPEVEDAPVFIQSTVPAGVFYIEKNDMTQAKIAMGHLGIRRDDPDYYPLVIVNQILSGSFGARLFYNIRSKQGLAYDVHGGVGLQWDYPGMAILSMSTKTETTGKGIDALIAEARNMVAQPPTDEEVASAKASILNSFVFSVDSPTKVLGKYLTYEYYGYPSTWLREFRQGIEKVTTAEVRRAAHKHLRPEEFAILVVGPRAGTKPALARYEQIQELDIRIPEPTAGM</sequence>
<keyword evidence="4" id="KW-1185">Reference proteome</keyword>
<feature type="domain" description="Peptidase M16 C-terminal" evidence="2">
    <location>
        <begin position="222"/>
        <end position="400"/>
    </location>
</feature>
<feature type="domain" description="Peptidase M16 N-terminal" evidence="1">
    <location>
        <begin position="70"/>
        <end position="196"/>
    </location>
</feature>
<dbReference type="InterPro" id="IPR007863">
    <property type="entry name" value="Peptidase_M16_C"/>
</dbReference>
<proteinExistence type="predicted"/>
<protein>
    <submittedName>
        <fullName evidence="3">Pitrilysin family protein</fullName>
    </submittedName>
</protein>